<name>A0A6A1WW47_9ROSI</name>
<evidence type="ECO:0000313" key="2">
    <source>
        <dbReference type="EMBL" id="KAB1227917.1"/>
    </source>
</evidence>
<sequence>MEIESIAGHEDKRDLSPVNGSSLEIESIADREIAGHDDKRDLSPAKGSSLVHAPTVTNIVGVGDEPYGLPSDESFFDALIIEKSPEETSTVHDCSGEKDRCLLALELGSDFGPGPLVSLEVFLRVLQMNASKVD</sequence>
<feature type="region of interest" description="Disordered" evidence="1">
    <location>
        <begin position="1"/>
        <end position="27"/>
    </location>
</feature>
<dbReference type="EMBL" id="RXIC02000019">
    <property type="protein sequence ID" value="KAB1227917.1"/>
    <property type="molecule type" value="Genomic_DNA"/>
</dbReference>
<gene>
    <name evidence="2" type="ORF">CJ030_MR1G013797</name>
</gene>
<dbReference type="AlphaFoldDB" id="A0A6A1WW47"/>
<evidence type="ECO:0000313" key="3">
    <source>
        <dbReference type="Proteomes" id="UP000516437"/>
    </source>
</evidence>
<organism evidence="2 3">
    <name type="scientific">Morella rubra</name>
    <name type="common">Chinese bayberry</name>
    <dbReference type="NCBI Taxonomy" id="262757"/>
    <lineage>
        <taxon>Eukaryota</taxon>
        <taxon>Viridiplantae</taxon>
        <taxon>Streptophyta</taxon>
        <taxon>Embryophyta</taxon>
        <taxon>Tracheophyta</taxon>
        <taxon>Spermatophyta</taxon>
        <taxon>Magnoliopsida</taxon>
        <taxon>eudicotyledons</taxon>
        <taxon>Gunneridae</taxon>
        <taxon>Pentapetalae</taxon>
        <taxon>rosids</taxon>
        <taxon>fabids</taxon>
        <taxon>Fagales</taxon>
        <taxon>Myricaceae</taxon>
        <taxon>Morella</taxon>
    </lineage>
</organism>
<proteinExistence type="predicted"/>
<reference evidence="2 3" key="1">
    <citation type="journal article" date="2019" name="Plant Biotechnol. J.">
        <title>The red bayberry genome and genetic basis of sex determination.</title>
        <authorList>
            <person name="Jia H.M."/>
            <person name="Jia H.J."/>
            <person name="Cai Q.L."/>
            <person name="Wang Y."/>
            <person name="Zhao H.B."/>
            <person name="Yang W.F."/>
            <person name="Wang G.Y."/>
            <person name="Li Y.H."/>
            <person name="Zhan D.L."/>
            <person name="Shen Y.T."/>
            <person name="Niu Q.F."/>
            <person name="Chang L."/>
            <person name="Qiu J."/>
            <person name="Zhao L."/>
            <person name="Xie H.B."/>
            <person name="Fu W.Y."/>
            <person name="Jin J."/>
            <person name="Li X.W."/>
            <person name="Jiao Y."/>
            <person name="Zhou C.C."/>
            <person name="Tu T."/>
            <person name="Chai C.Y."/>
            <person name="Gao J.L."/>
            <person name="Fan L.J."/>
            <person name="van de Weg E."/>
            <person name="Wang J.Y."/>
            <person name="Gao Z.S."/>
        </authorList>
    </citation>
    <scope>NUCLEOTIDE SEQUENCE [LARGE SCALE GENOMIC DNA]</scope>
    <source>
        <tissue evidence="2">Leaves</tissue>
    </source>
</reference>
<dbReference type="OrthoDB" id="1827197at2759"/>
<evidence type="ECO:0000256" key="1">
    <source>
        <dbReference type="SAM" id="MobiDB-lite"/>
    </source>
</evidence>
<dbReference type="Proteomes" id="UP000516437">
    <property type="component" value="Chromosome 1"/>
</dbReference>
<keyword evidence="3" id="KW-1185">Reference proteome</keyword>
<accession>A0A6A1WW47</accession>
<protein>
    <submittedName>
        <fullName evidence="2">Uncharacterized protein</fullName>
    </submittedName>
</protein>
<comment type="caution">
    <text evidence="2">The sequence shown here is derived from an EMBL/GenBank/DDBJ whole genome shotgun (WGS) entry which is preliminary data.</text>
</comment>